<evidence type="ECO:0000313" key="3">
    <source>
        <dbReference type="EMBL" id="GAA2329102.1"/>
    </source>
</evidence>
<reference evidence="3 4" key="1">
    <citation type="journal article" date="2019" name="Int. J. Syst. Evol. Microbiol.">
        <title>The Global Catalogue of Microorganisms (GCM) 10K type strain sequencing project: providing services to taxonomists for standard genome sequencing and annotation.</title>
        <authorList>
            <consortium name="The Broad Institute Genomics Platform"/>
            <consortium name="The Broad Institute Genome Sequencing Center for Infectious Disease"/>
            <person name="Wu L."/>
            <person name="Ma J."/>
        </authorList>
    </citation>
    <scope>NUCLEOTIDE SEQUENCE [LARGE SCALE GENOMIC DNA]</scope>
    <source>
        <strain evidence="3 4">JCM 3272</strain>
    </source>
</reference>
<proteinExistence type="predicted"/>
<dbReference type="Gene3D" id="1.10.443.10">
    <property type="entry name" value="Intergrase catalytic core"/>
    <property type="match status" value="1"/>
</dbReference>
<dbReference type="RefSeq" id="WP_344610662.1">
    <property type="nucleotide sequence ID" value="NZ_BAAARV010000005.1"/>
</dbReference>
<name>A0ABN3FFS7_9ACTN</name>
<dbReference type="EMBL" id="BAAARV010000005">
    <property type="protein sequence ID" value="GAA2329102.1"/>
    <property type="molecule type" value="Genomic_DNA"/>
</dbReference>
<evidence type="ECO:0000313" key="4">
    <source>
        <dbReference type="Proteomes" id="UP001501444"/>
    </source>
</evidence>
<keyword evidence="1" id="KW-0233">DNA recombination</keyword>
<feature type="domain" description="Tyr recombinase" evidence="2">
    <location>
        <begin position="1"/>
        <end position="181"/>
    </location>
</feature>
<dbReference type="Pfam" id="PF00589">
    <property type="entry name" value="Phage_integrase"/>
    <property type="match status" value="1"/>
</dbReference>
<sequence length="196" mass="21890">MYFAALRPAEVIHLRVDDCQLPETGWGTLHLTGSTQRAGQDWSDSGDVTEDRALKHRAVTATRIVPAAPELVRLLRYHIAEYGAGADGRLFSRRWHPDGPVSKETYARAWRNARKEALSEAQQRTPLAKVPYHLRHAAVSLWLNAGVPATQVAEWAGHSVNVLLKVYAKCIDGQDDAARRRIEAALRQQDEEQPPS</sequence>
<comment type="caution">
    <text evidence="3">The sequence shown here is derived from an EMBL/GenBank/DDBJ whole genome shotgun (WGS) entry which is preliminary data.</text>
</comment>
<dbReference type="SUPFAM" id="SSF56349">
    <property type="entry name" value="DNA breaking-rejoining enzymes"/>
    <property type="match status" value="1"/>
</dbReference>
<dbReference type="PROSITE" id="PS51898">
    <property type="entry name" value="TYR_RECOMBINASE"/>
    <property type="match status" value="1"/>
</dbReference>
<evidence type="ECO:0000259" key="2">
    <source>
        <dbReference type="PROSITE" id="PS51898"/>
    </source>
</evidence>
<dbReference type="InterPro" id="IPR011010">
    <property type="entry name" value="DNA_brk_join_enz"/>
</dbReference>
<organism evidence="3 4">
    <name type="scientific">Dactylosporangium salmoneum</name>
    <dbReference type="NCBI Taxonomy" id="53361"/>
    <lineage>
        <taxon>Bacteria</taxon>
        <taxon>Bacillati</taxon>
        <taxon>Actinomycetota</taxon>
        <taxon>Actinomycetes</taxon>
        <taxon>Micromonosporales</taxon>
        <taxon>Micromonosporaceae</taxon>
        <taxon>Dactylosporangium</taxon>
    </lineage>
</organism>
<dbReference type="Proteomes" id="UP001501444">
    <property type="component" value="Unassembled WGS sequence"/>
</dbReference>
<protein>
    <recommendedName>
        <fullName evidence="2">Tyr recombinase domain-containing protein</fullName>
    </recommendedName>
</protein>
<gene>
    <name evidence="3" type="ORF">GCM10010170_006300</name>
</gene>
<keyword evidence="4" id="KW-1185">Reference proteome</keyword>
<evidence type="ECO:0000256" key="1">
    <source>
        <dbReference type="ARBA" id="ARBA00023172"/>
    </source>
</evidence>
<accession>A0ABN3FFS7</accession>
<dbReference type="InterPro" id="IPR002104">
    <property type="entry name" value="Integrase_catalytic"/>
</dbReference>
<dbReference type="InterPro" id="IPR013762">
    <property type="entry name" value="Integrase-like_cat_sf"/>
</dbReference>